<evidence type="ECO:0000256" key="3">
    <source>
        <dbReference type="PIRSR" id="PIRSR016184-1"/>
    </source>
</evidence>
<evidence type="ECO:0000313" key="5">
    <source>
        <dbReference type="Proteomes" id="UP001139035"/>
    </source>
</evidence>
<accession>A0A9X1T5Z2</accession>
<dbReference type="GO" id="GO:0005737">
    <property type="term" value="C:cytoplasm"/>
    <property type="evidence" value="ECO:0007669"/>
    <property type="project" value="TreeGrafter"/>
</dbReference>
<protein>
    <submittedName>
        <fullName evidence="4">PhzF family phenazine biosynthesis protein</fullName>
    </submittedName>
</protein>
<evidence type="ECO:0000256" key="1">
    <source>
        <dbReference type="ARBA" id="ARBA00008270"/>
    </source>
</evidence>
<dbReference type="NCBIfam" id="TIGR00654">
    <property type="entry name" value="PhzF_family"/>
    <property type="match status" value="1"/>
</dbReference>
<dbReference type="RefSeq" id="WP_233720721.1">
    <property type="nucleotide sequence ID" value="NZ_JAJUWU010000018.1"/>
</dbReference>
<dbReference type="PANTHER" id="PTHR13774:SF17">
    <property type="entry name" value="PHENAZINE BIOSYNTHESIS-LIKE DOMAIN-CONTAINING PROTEIN"/>
    <property type="match status" value="1"/>
</dbReference>
<feature type="active site" evidence="3">
    <location>
        <position position="47"/>
    </location>
</feature>
<dbReference type="SUPFAM" id="SSF54506">
    <property type="entry name" value="Diaminopimelate epimerase-like"/>
    <property type="match status" value="1"/>
</dbReference>
<dbReference type="EMBL" id="JAJUWU010000018">
    <property type="protein sequence ID" value="MCE7029727.1"/>
    <property type="molecule type" value="Genomic_DNA"/>
</dbReference>
<keyword evidence="5" id="KW-1185">Reference proteome</keyword>
<name>A0A9X1T5Z2_9HYPH</name>
<dbReference type="AlphaFoldDB" id="A0A9X1T5Z2"/>
<sequence length="270" mass="28933">MQTLPIYQVDAFTDRLFSGNPAAVVPLESWLDDATMLRIAAENNLSETAFLVPAGEAKWELRWFTPEIEVPLCGHATLATAFVLSEVLGETAATLTFSTRMVGDLTVSRGADGWFVMRFPRRPRNGTAAIEPVAAALGRRPDEVIEFATPGDTSWLAVFTDEADVMGLTPDVRAIAALPPLNVIATAPGLAVDFVSRMFAPKAGIDEDPVTGSAHCSLVPYWAERLGKTDFVARQVSARGGDLRCTLDGETVVVSGQAVLYLKGEIVLPG</sequence>
<comment type="caution">
    <text evidence="4">The sequence shown here is derived from an EMBL/GenBank/DDBJ whole genome shotgun (WGS) entry which is preliminary data.</text>
</comment>
<dbReference type="Gene3D" id="3.10.310.10">
    <property type="entry name" value="Diaminopimelate Epimerase, Chain A, domain 1"/>
    <property type="match status" value="2"/>
</dbReference>
<dbReference type="PANTHER" id="PTHR13774">
    <property type="entry name" value="PHENAZINE BIOSYNTHESIS PROTEIN"/>
    <property type="match status" value="1"/>
</dbReference>
<dbReference type="Pfam" id="PF02567">
    <property type="entry name" value="PhzC-PhzF"/>
    <property type="match status" value="1"/>
</dbReference>
<evidence type="ECO:0000256" key="2">
    <source>
        <dbReference type="ARBA" id="ARBA00023235"/>
    </source>
</evidence>
<dbReference type="GO" id="GO:0016853">
    <property type="term" value="F:isomerase activity"/>
    <property type="evidence" value="ECO:0007669"/>
    <property type="project" value="UniProtKB-KW"/>
</dbReference>
<reference evidence="4" key="1">
    <citation type="submission" date="2022-01" db="EMBL/GenBank/DDBJ databases">
        <title>Jiella avicenniae sp. nov., a novel endophytic bacterium isolated from bark of Avicennia marina.</title>
        <authorList>
            <person name="Tuo L."/>
        </authorList>
    </citation>
    <scope>NUCLEOTIDE SEQUENCE</scope>
    <source>
        <strain evidence="4">CBK1P-4</strain>
    </source>
</reference>
<comment type="similarity">
    <text evidence="1">Belongs to the PhzF family.</text>
</comment>
<dbReference type="InterPro" id="IPR003719">
    <property type="entry name" value="Phenazine_PhzF-like"/>
</dbReference>
<proteinExistence type="inferred from homology"/>
<dbReference type="PIRSF" id="PIRSF016184">
    <property type="entry name" value="PhzC_PhzF"/>
    <property type="match status" value="1"/>
</dbReference>
<dbReference type="Proteomes" id="UP001139035">
    <property type="component" value="Unassembled WGS sequence"/>
</dbReference>
<gene>
    <name evidence="4" type="ORF">LZD57_17200</name>
</gene>
<evidence type="ECO:0000313" key="4">
    <source>
        <dbReference type="EMBL" id="MCE7029727.1"/>
    </source>
</evidence>
<organism evidence="4 5">
    <name type="scientific">Jiella avicenniae</name>
    <dbReference type="NCBI Taxonomy" id="2907202"/>
    <lineage>
        <taxon>Bacteria</taxon>
        <taxon>Pseudomonadati</taxon>
        <taxon>Pseudomonadota</taxon>
        <taxon>Alphaproteobacteria</taxon>
        <taxon>Hyphomicrobiales</taxon>
        <taxon>Aurantimonadaceae</taxon>
        <taxon>Jiella</taxon>
    </lineage>
</organism>
<keyword evidence="2" id="KW-0413">Isomerase</keyword>